<sequence length="1141" mass="128879">MKKRRTFGSVRGRFFKLFCVMKLLVLFFVLSVRLCYAIDGYAQSTYFTLELNNKTVKEVFKAIEKNSEYVVFYYDGVVDVNRKVTIQAENKTVDQILDELFAGTSNIYEIKDRQIVISKKILPQEQQPQIKRITGKVVDEKGLVMPGATIQIEGTPRGVITDVDGSFAIDALPSNRLIISFIGMETQTLAIGNRNEFLVKMQPKVDELEEVAVVAFGKQKKESVIGAITTVTPKDLKIPSSNLTTALAGRVAGLIATQRSGEPGADNANFFIRGVGSFYSEAKRDPLILIDNIEMTSDDLARLQPDDIASFSIMKDATATALYGSRGGNGVILVTTKGGKEGKPKFNIRFETSISQPTREVELADPVTYMRLHNEAVLSRNPNALLVYSEEKIQGTIEGKNPMVYPVTDWQDMLFKKFAVNERLNVSLSGGGKTARYYVSGAFNQDNGVLKVNGRNNFNNNINLKNFDLRSNIDLDLNPTTKLTVRMHGNFDDYNGPLGYGADYYRQVLRTNPVMFPAVYEPDEANLLAKHILFGNVEDGSYSNPYADLVKGYRQYSTSKILAQLELKQNFDFITKGLEARIMFNTDRRAHFEVKREYTPYYYALSDYDRHTDTYTLKHVNPGSSEALNYTENGKDVISSVYFEGNVSYNRTFKEKHAVGGQLVYMMRNELTGNAGDLQSSLPRRNMGFSGRMTYGFDSRYFFEFNFGYNGSERFAEKERFGFFPSAGISWMASNEKFYPEGLKRVLSKLKIRATYGLMGNDQIGNINDRFFYLSKVNLNNSGLGMNFGTSLNYNRPGVNIERYANDKISWETSHFTNVGLELALFDKIEVNVDAYKDKRTNILQGRGIIPATLGKEADIIANVGEAERYGVDGDVRYNQAFANSLWIQVQGNFTFAKSRYLYFEEAERPWMPWGAHKGKPFDAHWGFVAERLFIDQYDIDNSAKQNFGQRQVMPGDIKFKDMDGDGEITGDDWVNLGYPQTPELIYGFGFSMGYKGFDLSCFFQGAARTSFMIDASATSPFVNGQNALLKAYAEDHWSETNPDPHALWPRLSDVAESNNCQQSSWFLRDGSFLRLKQAEIGYSLPEELIRRVRLNTLRVYISGSNLLMFSKFKLWDVEMGGNGLGYPIQRVYNAGIQLTF</sequence>
<dbReference type="InterPro" id="IPR039426">
    <property type="entry name" value="TonB-dep_rcpt-like"/>
</dbReference>
<dbReference type="InterPro" id="IPR018247">
    <property type="entry name" value="EF_Hand_1_Ca_BS"/>
</dbReference>
<dbReference type="Gene3D" id="2.60.40.1120">
    <property type="entry name" value="Carboxypeptidase-like, regulatory domain"/>
    <property type="match status" value="1"/>
</dbReference>
<evidence type="ECO:0000259" key="5">
    <source>
        <dbReference type="SMART" id="SM00965"/>
    </source>
</evidence>
<dbReference type="Pfam" id="PF13715">
    <property type="entry name" value="CarbopepD_reg_2"/>
    <property type="match status" value="1"/>
</dbReference>
<dbReference type="SUPFAM" id="SSF49464">
    <property type="entry name" value="Carboxypeptidase regulatory domain-like"/>
    <property type="match status" value="1"/>
</dbReference>
<dbReference type="SMART" id="SM00965">
    <property type="entry name" value="STN"/>
    <property type="match status" value="1"/>
</dbReference>
<comment type="subcellular location">
    <subcellularLocation>
        <location evidence="4">Cell outer membrane</location>
        <topology evidence="4">Multi-pass membrane protein</topology>
    </subcellularLocation>
</comment>
<evidence type="ECO:0000256" key="1">
    <source>
        <dbReference type="ARBA" id="ARBA00022448"/>
    </source>
</evidence>
<dbReference type="Gene3D" id="2.170.130.10">
    <property type="entry name" value="TonB-dependent receptor, plug domain"/>
    <property type="match status" value="1"/>
</dbReference>
<evidence type="ECO:0000256" key="2">
    <source>
        <dbReference type="ARBA" id="ARBA00023136"/>
    </source>
</evidence>
<keyword evidence="4" id="KW-0812">Transmembrane</keyword>
<reference evidence="6 7" key="1">
    <citation type="submission" date="2018-08" db="EMBL/GenBank/DDBJ databases">
        <title>A genome reference for cultivated species of the human gut microbiota.</title>
        <authorList>
            <person name="Zou Y."/>
            <person name="Xue W."/>
            <person name="Luo G."/>
        </authorList>
    </citation>
    <scope>NUCLEOTIDE SEQUENCE [LARGE SCALE GENOMIC DNA]</scope>
    <source>
        <strain evidence="6 7">AF16-14</strain>
    </source>
</reference>
<gene>
    <name evidence="6" type="ORF">DWW57_03860</name>
</gene>
<dbReference type="NCBIfam" id="TIGR04056">
    <property type="entry name" value="OMP_RagA_SusC"/>
    <property type="match status" value="1"/>
</dbReference>
<comment type="similarity">
    <text evidence="4">Belongs to the TonB-dependent receptor family.</text>
</comment>
<comment type="caution">
    <text evidence="6">The sequence shown here is derived from an EMBL/GenBank/DDBJ whole genome shotgun (WGS) entry which is preliminary data.</text>
</comment>
<organism evidence="6 7">
    <name type="scientific">Odoribacter splanchnicus</name>
    <dbReference type="NCBI Taxonomy" id="28118"/>
    <lineage>
        <taxon>Bacteria</taxon>
        <taxon>Pseudomonadati</taxon>
        <taxon>Bacteroidota</taxon>
        <taxon>Bacteroidia</taxon>
        <taxon>Bacteroidales</taxon>
        <taxon>Odoribacteraceae</taxon>
        <taxon>Odoribacter</taxon>
    </lineage>
</organism>
<protein>
    <submittedName>
        <fullName evidence="6">SusC/RagA family TonB-linked outer membrane protein</fullName>
    </submittedName>
</protein>
<dbReference type="InterPro" id="IPR037066">
    <property type="entry name" value="Plug_dom_sf"/>
</dbReference>
<keyword evidence="3 4" id="KW-0998">Cell outer membrane</keyword>
<evidence type="ECO:0000256" key="4">
    <source>
        <dbReference type="PROSITE-ProRule" id="PRU01360"/>
    </source>
</evidence>
<evidence type="ECO:0000313" key="7">
    <source>
        <dbReference type="Proteomes" id="UP000284243"/>
    </source>
</evidence>
<dbReference type="Proteomes" id="UP000284243">
    <property type="component" value="Unassembled WGS sequence"/>
</dbReference>
<keyword evidence="1 4" id="KW-0813">Transport</keyword>
<name>A0A412TWC4_9BACT</name>
<proteinExistence type="inferred from homology"/>
<dbReference type="PROSITE" id="PS00018">
    <property type="entry name" value="EF_HAND_1"/>
    <property type="match status" value="1"/>
</dbReference>
<dbReference type="InterPro" id="IPR023997">
    <property type="entry name" value="TonB-dep_OMP_SusC/RagA_CS"/>
</dbReference>
<dbReference type="NCBIfam" id="TIGR04057">
    <property type="entry name" value="SusC_RagA_signa"/>
    <property type="match status" value="1"/>
</dbReference>
<dbReference type="InterPro" id="IPR008969">
    <property type="entry name" value="CarboxyPept-like_regulatory"/>
</dbReference>
<dbReference type="InterPro" id="IPR012910">
    <property type="entry name" value="Plug_dom"/>
</dbReference>
<feature type="domain" description="Secretin/TonB short N-terminal" evidence="5">
    <location>
        <begin position="69"/>
        <end position="120"/>
    </location>
</feature>
<evidence type="ECO:0000256" key="3">
    <source>
        <dbReference type="ARBA" id="ARBA00023237"/>
    </source>
</evidence>
<evidence type="ECO:0000313" key="6">
    <source>
        <dbReference type="EMBL" id="RGU58197.1"/>
    </source>
</evidence>
<dbReference type="Pfam" id="PF07660">
    <property type="entry name" value="STN"/>
    <property type="match status" value="1"/>
</dbReference>
<dbReference type="InterPro" id="IPR011662">
    <property type="entry name" value="Secretin/TonB_short_N"/>
</dbReference>
<accession>A0A412TWC4</accession>
<keyword evidence="4" id="KW-1134">Transmembrane beta strand</keyword>
<dbReference type="Pfam" id="PF07715">
    <property type="entry name" value="Plug"/>
    <property type="match status" value="1"/>
</dbReference>
<dbReference type="PROSITE" id="PS52016">
    <property type="entry name" value="TONB_DEPENDENT_REC_3"/>
    <property type="match status" value="1"/>
</dbReference>
<dbReference type="FunFam" id="2.170.130.10:FF:000003">
    <property type="entry name" value="SusC/RagA family TonB-linked outer membrane protein"/>
    <property type="match status" value="1"/>
</dbReference>
<dbReference type="GO" id="GO:0009279">
    <property type="term" value="C:cell outer membrane"/>
    <property type="evidence" value="ECO:0007669"/>
    <property type="project" value="UniProtKB-SubCell"/>
</dbReference>
<dbReference type="AlphaFoldDB" id="A0A412TWC4"/>
<dbReference type="InterPro" id="IPR023996">
    <property type="entry name" value="TonB-dep_OMP_SusC/RagA"/>
</dbReference>
<dbReference type="EMBL" id="QRYC01000003">
    <property type="protein sequence ID" value="RGU58197.1"/>
    <property type="molecule type" value="Genomic_DNA"/>
</dbReference>
<dbReference type="SUPFAM" id="SSF56935">
    <property type="entry name" value="Porins"/>
    <property type="match status" value="1"/>
</dbReference>
<keyword evidence="2 4" id="KW-0472">Membrane</keyword>